<dbReference type="RefSeq" id="WP_125016993.1">
    <property type="nucleotide sequence ID" value="NZ_RQVQ01000004.1"/>
</dbReference>
<dbReference type="OrthoDB" id="86940at2"/>
<dbReference type="AlphaFoldDB" id="A0A3P3WDA9"/>
<proteinExistence type="predicted"/>
<reference evidence="1 2" key="1">
    <citation type="submission" date="2018-11" db="EMBL/GenBank/DDBJ databases">
        <title>Flavobacterium sp. nov., YIM 102701-2 draft genome.</title>
        <authorList>
            <person name="Li G."/>
            <person name="Jiang Y."/>
        </authorList>
    </citation>
    <scope>NUCLEOTIDE SEQUENCE [LARGE SCALE GENOMIC DNA]</scope>
    <source>
        <strain evidence="1 2">YIM 102701-2</strain>
    </source>
</reference>
<gene>
    <name evidence="1" type="ORF">EG240_02270</name>
</gene>
<comment type="caution">
    <text evidence="1">The sequence shown here is derived from an EMBL/GenBank/DDBJ whole genome shotgun (WGS) entry which is preliminary data.</text>
</comment>
<evidence type="ECO:0000313" key="2">
    <source>
        <dbReference type="Proteomes" id="UP000275719"/>
    </source>
</evidence>
<accession>A0A3P3WDA9</accession>
<sequence>MKKILLLASISLFLIQCKKKVELPELAKDNDYAFFDLKDRVCEINQKITILEKSNFTIEEQNATYIFNSFGYLVTDSIYNNENVLIETNTFEKLKFPLTKKLFISTDNFILSETLYDSVKNIAHFKKSTPNKQIIEEQRNTLSDDYIVREDYYTSGSATPSKVVKIVRNGDVMKSKVILSQTRKILDSIVYVYDKHDIIKETHYNANKQITSTQLFTYDGKNIASVVYLGASGKEEAVEEFKYNQNNDLTYKYSFTVSDNSTYEEQNVYNKNNKIEKSETKLNGTVLISTTYKYDDKNNIVSYTVNNFNNKENFSKTFVYTFDEKGNWISKEVSFNKVPTYKVSRTIKYCNE</sequence>
<dbReference type="EMBL" id="RQVQ01000004">
    <property type="protein sequence ID" value="RRJ92634.1"/>
    <property type="molecule type" value="Genomic_DNA"/>
</dbReference>
<dbReference type="Gene3D" id="2.180.10.10">
    <property type="entry name" value="RHS repeat-associated core"/>
    <property type="match status" value="1"/>
</dbReference>
<dbReference type="Proteomes" id="UP000275719">
    <property type="component" value="Unassembled WGS sequence"/>
</dbReference>
<evidence type="ECO:0008006" key="3">
    <source>
        <dbReference type="Google" id="ProtNLM"/>
    </source>
</evidence>
<protein>
    <recommendedName>
        <fullName evidence="3">YD repeat-containing protein</fullName>
    </recommendedName>
</protein>
<organism evidence="1 2">
    <name type="scientific">Paenimyroides tangerinum</name>
    <dbReference type="NCBI Taxonomy" id="2488728"/>
    <lineage>
        <taxon>Bacteria</taxon>
        <taxon>Pseudomonadati</taxon>
        <taxon>Bacteroidota</taxon>
        <taxon>Flavobacteriia</taxon>
        <taxon>Flavobacteriales</taxon>
        <taxon>Flavobacteriaceae</taxon>
        <taxon>Paenimyroides</taxon>
    </lineage>
</organism>
<keyword evidence="2" id="KW-1185">Reference proteome</keyword>
<evidence type="ECO:0000313" key="1">
    <source>
        <dbReference type="EMBL" id="RRJ92634.1"/>
    </source>
</evidence>
<name>A0A3P3WDA9_9FLAO</name>